<dbReference type="VEuPathDB" id="FungiDB:TRIVIDRAFT_53297"/>
<dbReference type="InParanoid" id="G9MUT3"/>
<sequence length="114" mass="12561">MSVTHIVVFNFKPDASAVSVKQCCDEVIGLKDRCILASTSKPYIANSKGGKDISIEGMQNGFTHMFITEFSSVADRDYYVKKDKAHHDFIGKWITATDTIVANAMVMDFVAGSF</sequence>
<evidence type="ECO:0000313" key="3">
    <source>
        <dbReference type="EMBL" id="EHK21793.1"/>
    </source>
</evidence>
<dbReference type="Pfam" id="PF07876">
    <property type="entry name" value="Dabb"/>
    <property type="match status" value="1"/>
</dbReference>
<evidence type="ECO:0000256" key="1">
    <source>
        <dbReference type="ARBA" id="ARBA00011738"/>
    </source>
</evidence>
<gene>
    <name evidence="3" type="ORF">TRIVIDRAFT_53297</name>
</gene>
<dbReference type="AlphaFoldDB" id="G9MUT3"/>
<dbReference type="Proteomes" id="UP000007115">
    <property type="component" value="Unassembled WGS sequence"/>
</dbReference>
<dbReference type="SMART" id="SM00886">
    <property type="entry name" value="Dabb"/>
    <property type="match status" value="1"/>
</dbReference>
<feature type="domain" description="Stress-response A/B barrel" evidence="2">
    <location>
        <begin position="3"/>
        <end position="109"/>
    </location>
</feature>
<protein>
    <recommendedName>
        <fullName evidence="2">Stress-response A/B barrel domain-containing protein</fullName>
    </recommendedName>
</protein>
<accession>G9MUT3</accession>
<dbReference type="PROSITE" id="PS51502">
    <property type="entry name" value="S_R_A_B_BARREL"/>
    <property type="match status" value="1"/>
</dbReference>
<dbReference type="InterPro" id="IPR013097">
    <property type="entry name" value="Dabb"/>
</dbReference>
<dbReference type="STRING" id="413071.G9MUT3"/>
<dbReference type="OMA" id="RESCIHP"/>
<dbReference type="RefSeq" id="XP_013955986.1">
    <property type="nucleotide sequence ID" value="XM_014100511.1"/>
</dbReference>
<proteinExistence type="predicted"/>
<evidence type="ECO:0000313" key="4">
    <source>
        <dbReference type="Proteomes" id="UP000007115"/>
    </source>
</evidence>
<dbReference type="PANTHER" id="PTHR33178">
    <property type="match status" value="1"/>
</dbReference>
<dbReference type="InterPro" id="IPR011008">
    <property type="entry name" value="Dimeric_a/b-barrel"/>
</dbReference>
<dbReference type="OrthoDB" id="1601230at2759"/>
<dbReference type="eggNOG" id="ENOG502RIRV">
    <property type="taxonomic scope" value="Eukaryota"/>
</dbReference>
<comment type="caution">
    <text evidence="3">The sequence shown here is derived from an EMBL/GenBank/DDBJ whole genome shotgun (WGS) entry which is preliminary data.</text>
</comment>
<dbReference type="Gene3D" id="3.30.70.100">
    <property type="match status" value="1"/>
</dbReference>
<dbReference type="InterPro" id="IPR044662">
    <property type="entry name" value="HS1/DABB1-like"/>
</dbReference>
<organism evidence="3 4">
    <name type="scientific">Hypocrea virens (strain Gv29-8 / FGSC 10586)</name>
    <name type="common">Gliocladium virens</name>
    <name type="synonym">Trichoderma virens</name>
    <dbReference type="NCBI Taxonomy" id="413071"/>
    <lineage>
        <taxon>Eukaryota</taxon>
        <taxon>Fungi</taxon>
        <taxon>Dikarya</taxon>
        <taxon>Ascomycota</taxon>
        <taxon>Pezizomycotina</taxon>
        <taxon>Sordariomycetes</taxon>
        <taxon>Hypocreomycetidae</taxon>
        <taxon>Hypocreales</taxon>
        <taxon>Hypocreaceae</taxon>
        <taxon>Trichoderma</taxon>
    </lineage>
</organism>
<dbReference type="GeneID" id="25795301"/>
<dbReference type="PANTHER" id="PTHR33178:SF10">
    <property type="entry name" value="STRESS-RESPONSE A_B BARREL DOMAIN-CONTAINING PROTEIN"/>
    <property type="match status" value="1"/>
</dbReference>
<comment type="subunit">
    <text evidence="1">Homodimer.</text>
</comment>
<evidence type="ECO:0000259" key="2">
    <source>
        <dbReference type="PROSITE" id="PS51502"/>
    </source>
</evidence>
<dbReference type="SUPFAM" id="SSF54909">
    <property type="entry name" value="Dimeric alpha+beta barrel"/>
    <property type="match status" value="1"/>
</dbReference>
<dbReference type="HOGENOM" id="CLU_080664_2_1_1"/>
<reference evidence="3 4" key="1">
    <citation type="journal article" date="2011" name="Genome Biol.">
        <title>Comparative genome sequence analysis underscores mycoparasitism as the ancestral life style of Trichoderma.</title>
        <authorList>
            <person name="Kubicek C.P."/>
            <person name="Herrera-Estrella A."/>
            <person name="Seidl-Seiboth V."/>
            <person name="Martinez D.A."/>
            <person name="Druzhinina I.S."/>
            <person name="Thon M."/>
            <person name="Zeilinger S."/>
            <person name="Casas-Flores S."/>
            <person name="Horwitz B.A."/>
            <person name="Mukherjee P.K."/>
            <person name="Mukherjee M."/>
            <person name="Kredics L."/>
            <person name="Alcaraz L.D."/>
            <person name="Aerts A."/>
            <person name="Antal Z."/>
            <person name="Atanasova L."/>
            <person name="Cervantes-Badillo M.G."/>
            <person name="Challacombe J."/>
            <person name="Chertkov O."/>
            <person name="McCluskey K."/>
            <person name="Coulpier F."/>
            <person name="Deshpande N."/>
            <person name="von Doehren H."/>
            <person name="Ebbole D.J."/>
            <person name="Esquivel-Naranjo E.U."/>
            <person name="Fekete E."/>
            <person name="Flipphi M."/>
            <person name="Glaser F."/>
            <person name="Gomez-Rodriguez E.Y."/>
            <person name="Gruber S."/>
            <person name="Han C."/>
            <person name="Henrissat B."/>
            <person name="Hermosa R."/>
            <person name="Hernandez-Onate M."/>
            <person name="Karaffa L."/>
            <person name="Kosti I."/>
            <person name="Le Crom S."/>
            <person name="Lindquist E."/>
            <person name="Lucas S."/>
            <person name="Luebeck M."/>
            <person name="Luebeck P.S."/>
            <person name="Margeot A."/>
            <person name="Metz B."/>
            <person name="Misra M."/>
            <person name="Nevalainen H."/>
            <person name="Omann M."/>
            <person name="Packer N."/>
            <person name="Perrone G."/>
            <person name="Uresti-Rivera E.E."/>
            <person name="Salamov A."/>
            <person name="Schmoll M."/>
            <person name="Seiboth B."/>
            <person name="Shapiro H."/>
            <person name="Sukno S."/>
            <person name="Tamayo-Ramos J.A."/>
            <person name="Tisch D."/>
            <person name="Wiest A."/>
            <person name="Wilkinson H.H."/>
            <person name="Zhang M."/>
            <person name="Coutinho P.M."/>
            <person name="Kenerley C.M."/>
            <person name="Monte E."/>
            <person name="Baker S.E."/>
            <person name="Grigoriev I.V."/>
        </authorList>
    </citation>
    <scope>NUCLEOTIDE SEQUENCE [LARGE SCALE GENOMIC DNA]</scope>
    <source>
        <strain evidence="4">Gv29-8 / FGSC 10586</strain>
    </source>
</reference>
<name>G9MUT3_HYPVG</name>
<keyword evidence="4" id="KW-1185">Reference proteome</keyword>
<dbReference type="EMBL" id="ABDF02000062">
    <property type="protein sequence ID" value="EHK21793.1"/>
    <property type="molecule type" value="Genomic_DNA"/>
</dbReference>